<evidence type="ECO:0000256" key="7">
    <source>
        <dbReference type="ARBA" id="ARBA00022692"/>
    </source>
</evidence>
<evidence type="ECO:0000313" key="22">
    <source>
        <dbReference type="EMBL" id="RJP24808.1"/>
    </source>
</evidence>
<keyword evidence="6" id="KW-0808">Transferase</keyword>
<dbReference type="Pfam" id="PF01098">
    <property type="entry name" value="FTSW_RODA_SPOVE"/>
    <property type="match status" value="1"/>
</dbReference>
<dbReference type="GO" id="GO:0071555">
    <property type="term" value="P:cell wall organization"/>
    <property type="evidence" value="ECO:0007669"/>
    <property type="project" value="UniProtKB-KW"/>
</dbReference>
<evidence type="ECO:0000256" key="2">
    <source>
        <dbReference type="ARBA" id="ARBA00004752"/>
    </source>
</evidence>
<feature type="transmembrane region" description="Helical" evidence="21">
    <location>
        <begin position="47"/>
        <end position="66"/>
    </location>
</feature>
<dbReference type="PANTHER" id="PTHR30474">
    <property type="entry name" value="CELL CYCLE PROTEIN"/>
    <property type="match status" value="1"/>
</dbReference>
<dbReference type="GO" id="GO:0008360">
    <property type="term" value="P:regulation of cell shape"/>
    <property type="evidence" value="ECO:0007669"/>
    <property type="project" value="UniProtKB-KW"/>
</dbReference>
<evidence type="ECO:0000256" key="10">
    <source>
        <dbReference type="ARBA" id="ARBA00022989"/>
    </source>
</evidence>
<dbReference type="PANTHER" id="PTHR30474:SF2">
    <property type="entry name" value="PEPTIDOGLYCAN GLYCOSYLTRANSFERASE FTSW-RELATED"/>
    <property type="match status" value="1"/>
</dbReference>
<evidence type="ECO:0000256" key="3">
    <source>
        <dbReference type="ARBA" id="ARBA00022475"/>
    </source>
</evidence>
<comment type="similarity">
    <text evidence="16">Belongs to the SEDS family. FtsW subfamily.</text>
</comment>
<evidence type="ECO:0000256" key="19">
    <source>
        <dbReference type="ARBA" id="ARBA00044770"/>
    </source>
</evidence>
<feature type="transmembrane region" description="Helical" evidence="21">
    <location>
        <begin position="163"/>
        <end position="180"/>
    </location>
</feature>
<evidence type="ECO:0000256" key="1">
    <source>
        <dbReference type="ARBA" id="ARBA00004651"/>
    </source>
</evidence>
<dbReference type="GO" id="GO:0008955">
    <property type="term" value="F:peptidoglycan glycosyltransferase activity"/>
    <property type="evidence" value="ECO:0007669"/>
    <property type="project" value="UniProtKB-EC"/>
</dbReference>
<feature type="transmembrane region" description="Helical" evidence="21">
    <location>
        <begin position="113"/>
        <end position="128"/>
    </location>
</feature>
<comment type="caution">
    <text evidence="22">The sequence shown here is derived from an EMBL/GenBank/DDBJ whole genome shotgun (WGS) entry which is preliminary data.</text>
</comment>
<accession>A0A3A4NWC7</accession>
<evidence type="ECO:0000256" key="20">
    <source>
        <dbReference type="ARBA" id="ARBA00049902"/>
    </source>
</evidence>
<keyword evidence="5" id="KW-0328">Glycosyltransferase</keyword>
<feature type="transmembrane region" description="Helical" evidence="21">
    <location>
        <begin position="185"/>
        <end position="202"/>
    </location>
</feature>
<comment type="subcellular location">
    <subcellularLocation>
        <location evidence="1">Cell membrane</location>
        <topology evidence="1">Multi-pass membrane protein</topology>
    </subcellularLocation>
</comment>
<gene>
    <name evidence="22" type="primary">ftsW</name>
    <name evidence="22" type="ORF">C4520_03315</name>
</gene>
<evidence type="ECO:0000256" key="4">
    <source>
        <dbReference type="ARBA" id="ARBA00022618"/>
    </source>
</evidence>
<dbReference type="GO" id="GO:0009252">
    <property type="term" value="P:peptidoglycan biosynthetic process"/>
    <property type="evidence" value="ECO:0007669"/>
    <property type="project" value="UniProtKB-KW"/>
</dbReference>
<feature type="transmembrane region" description="Helical" evidence="21">
    <location>
        <begin position="336"/>
        <end position="357"/>
    </location>
</feature>
<keyword evidence="11 21" id="KW-0472">Membrane</keyword>
<evidence type="ECO:0000256" key="15">
    <source>
        <dbReference type="ARBA" id="ARBA00033270"/>
    </source>
</evidence>
<feature type="transmembrane region" description="Helical" evidence="21">
    <location>
        <begin position="7"/>
        <end position="27"/>
    </location>
</feature>
<protein>
    <recommendedName>
        <fullName evidence="17">Probable peptidoglycan glycosyltransferase FtsW</fullName>
        <ecNumber evidence="19">2.4.99.28</ecNumber>
    </recommendedName>
    <alternativeName>
        <fullName evidence="18">Cell division protein FtsW</fullName>
    </alternativeName>
    <alternativeName>
        <fullName evidence="15">Cell wall polymerase</fullName>
    </alternativeName>
    <alternativeName>
        <fullName evidence="14">Peptidoglycan polymerase</fullName>
    </alternativeName>
</protein>
<dbReference type="EMBL" id="QZKU01000030">
    <property type="protein sequence ID" value="RJP24808.1"/>
    <property type="molecule type" value="Genomic_DNA"/>
</dbReference>
<evidence type="ECO:0000256" key="17">
    <source>
        <dbReference type="ARBA" id="ARBA00041185"/>
    </source>
</evidence>
<dbReference type="NCBIfam" id="TIGR02614">
    <property type="entry name" value="ftsW"/>
    <property type="match status" value="1"/>
</dbReference>
<organism evidence="22 23">
    <name type="scientific">Abyssobacteria bacterium (strain SURF_5)</name>
    <dbReference type="NCBI Taxonomy" id="2093360"/>
    <lineage>
        <taxon>Bacteria</taxon>
        <taxon>Pseudomonadati</taxon>
        <taxon>Candidatus Hydrogenedentota</taxon>
        <taxon>Candidatus Abyssobacteria</taxon>
    </lineage>
</organism>
<feature type="transmembrane region" description="Helical" evidence="21">
    <location>
        <begin position="73"/>
        <end position="93"/>
    </location>
</feature>
<proteinExistence type="inferred from homology"/>
<keyword evidence="3" id="KW-1003">Cell membrane</keyword>
<dbReference type="GO" id="GO:0051301">
    <property type="term" value="P:cell division"/>
    <property type="evidence" value="ECO:0007669"/>
    <property type="project" value="UniProtKB-KW"/>
</dbReference>
<dbReference type="EC" id="2.4.99.28" evidence="19"/>
<keyword evidence="8" id="KW-0133">Cell shape</keyword>
<keyword evidence="12" id="KW-0131">Cell cycle</keyword>
<dbReference type="AlphaFoldDB" id="A0A3A4NWC7"/>
<dbReference type="GO" id="GO:0032153">
    <property type="term" value="C:cell division site"/>
    <property type="evidence" value="ECO:0007669"/>
    <property type="project" value="TreeGrafter"/>
</dbReference>
<keyword evidence="13" id="KW-0961">Cell wall biogenesis/degradation</keyword>
<keyword evidence="7 21" id="KW-0812">Transmembrane</keyword>
<keyword evidence="9" id="KW-0573">Peptidoglycan synthesis</keyword>
<evidence type="ECO:0000256" key="14">
    <source>
        <dbReference type="ARBA" id="ARBA00032370"/>
    </source>
</evidence>
<feature type="transmembrane region" description="Helical" evidence="21">
    <location>
        <begin position="140"/>
        <end position="157"/>
    </location>
</feature>
<evidence type="ECO:0000256" key="9">
    <source>
        <dbReference type="ARBA" id="ARBA00022984"/>
    </source>
</evidence>
<evidence type="ECO:0000256" key="8">
    <source>
        <dbReference type="ARBA" id="ARBA00022960"/>
    </source>
</evidence>
<evidence type="ECO:0000256" key="11">
    <source>
        <dbReference type="ARBA" id="ARBA00023136"/>
    </source>
</evidence>
<evidence type="ECO:0000256" key="21">
    <source>
        <dbReference type="SAM" id="Phobius"/>
    </source>
</evidence>
<feature type="transmembrane region" description="Helical" evidence="21">
    <location>
        <begin position="301"/>
        <end position="324"/>
    </location>
</feature>
<dbReference type="GO" id="GO:0015648">
    <property type="term" value="F:lipid-linked peptidoglycan transporter activity"/>
    <property type="evidence" value="ECO:0007669"/>
    <property type="project" value="TreeGrafter"/>
</dbReference>
<evidence type="ECO:0000313" key="23">
    <source>
        <dbReference type="Proteomes" id="UP000265882"/>
    </source>
</evidence>
<dbReference type="InterPro" id="IPR001182">
    <property type="entry name" value="FtsW/RodA"/>
</dbReference>
<dbReference type="InterPro" id="IPR013437">
    <property type="entry name" value="FtsW"/>
</dbReference>
<evidence type="ECO:0000256" key="5">
    <source>
        <dbReference type="ARBA" id="ARBA00022676"/>
    </source>
</evidence>
<dbReference type="GO" id="GO:0005886">
    <property type="term" value="C:plasma membrane"/>
    <property type="evidence" value="ECO:0007669"/>
    <property type="project" value="UniProtKB-SubCell"/>
</dbReference>
<comment type="pathway">
    <text evidence="2">Cell wall biogenesis; peptidoglycan biosynthesis.</text>
</comment>
<keyword evidence="4" id="KW-0132">Cell division</keyword>
<name>A0A3A4NWC7_ABYX5</name>
<keyword evidence="10 21" id="KW-1133">Transmembrane helix</keyword>
<feature type="transmembrane region" description="Helical" evidence="21">
    <location>
        <begin position="272"/>
        <end position="294"/>
    </location>
</feature>
<evidence type="ECO:0000256" key="13">
    <source>
        <dbReference type="ARBA" id="ARBA00023316"/>
    </source>
</evidence>
<sequence>MRRNPEFSVLMIVTFLLLCFAIIMAYSASAPVGLKTMGDDHYHFKRMIAFVIVGLIAMASTAVIRYETWTRHWYIFYASSIFALLLVSTPMGVQVGEARRSLDIGFTTIQPSEFARLAAVFFLASFCARKAEHLKNFKKGLLPALGAVSVLAGLILAGHDLGIPFTIGVTALLLLFIAGANLRHLLALSGAAFAGLVLMIVLEPYRVQRMLAFIDPWKDPKRYGWQIIQSMAALGSGGISGAGLGQGLQKNLYLPAPHTDFVFSIIGEETGLIGTLSINLLFAVLAVVGVRIALKARNREASFLSLGISFLISSTALINMAVAVDLLPTKGITLPFVSYGGSALLSNMIAMGILMNISRNSQEPAIMDPLLPQRYI</sequence>
<evidence type="ECO:0000256" key="12">
    <source>
        <dbReference type="ARBA" id="ARBA00023306"/>
    </source>
</evidence>
<dbReference type="Proteomes" id="UP000265882">
    <property type="component" value="Unassembled WGS sequence"/>
</dbReference>
<reference evidence="22 23" key="1">
    <citation type="journal article" date="2017" name="ISME J.">
        <title>Energy and carbon metabolisms in a deep terrestrial subsurface fluid microbial community.</title>
        <authorList>
            <person name="Momper L."/>
            <person name="Jungbluth S.P."/>
            <person name="Lee M.D."/>
            <person name="Amend J.P."/>
        </authorList>
    </citation>
    <scope>NUCLEOTIDE SEQUENCE [LARGE SCALE GENOMIC DNA]</scope>
    <source>
        <strain evidence="22">SURF_5</strain>
    </source>
</reference>
<evidence type="ECO:0000256" key="6">
    <source>
        <dbReference type="ARBA" id="ARBA00022679"/>
    </source>
</evidence>
<evidence type="ECO:0000256" key="18">
    <source>
        <dbReference type="ARBA" id="ARBA00041418"/>
    </source>
</evidence>
<evidence type="ECO:0000256" key="16">
    <source>
        <dbReference type="ARBA" id="ARBA00038053"/>
    </source>
</evidence>
<comment type="catalytic activity">
    <reaction evidence="20">
        <text>[GlcNAc-(1-&gt;4)-Mur2Ac(oyl-L-Ala-gamma-D-Glu-L-Lys-D-Ala-D-Ala)](n)-di-trans,octa-cis-undecaprenyl diphosphate + beta-D-GlcNAc-(1-&gt;4)-Mur2Ac(oyl-L-Ala-gamma-D-Glu-L-Lys-D-Ala-D-Ala)-di-trans,octa-cis-undecaprenyl diphosphate = [GlcNAc-(1-&gt;4)-Mur2Ac(oyl-L-Ala-gamma-D-Glu-L-Lys-D-Ala-D-Ala)](n+1)-di-trans,octa-cis-undecaprenyl diphosphate + di-trans,octa-cis-undecaprenyl diphosphate + H(+)</text>
        <dbReference type="Rhea" id="RHEA:23708"/>
        <dbReference type="Rhea" id="RHEA-COMP:9602"/>
        <dbReference type="Rhea" id="RHEA-COMP:9603"/>
        <dbReference type="ChEBI" id="CHEBI:15378"/>
        <dbReference type="ChEBI" id="CHEBI:58405"/>
        <dbReference type="ChEBI" id="CHEBI:60033"/>
        <dbReference type="ChEBI" id="CHEBI:78435"/>
        <dbReference type="EC" id="2.4.99.28"/>
    </reaction>
</comment>